<dbReference type="Pfam" id="PF16499">
    <property type="entry name" value="Melibiase_2"/>
    <property type="match status" value="1"/>
</dbReference>
<evidence type="ECO:0000256" key="3">
    <source>
        <dbReference type="ARBA" id="ARBA00022801"/>
    </source>
</evidence>
<evidence type="ECO:0000313" key="8">
    <source>
        <dbReference type="Proteomes" id="UP000075902"/>
    </source>
</evidence>
<dbReference type="PRINTS" id="PR00740">
    <property type="entry name" value="GLHYDRLASE27"/>
</dbReference>
<dbReference type="STRING" id="34690.A0A182U9L1"/>
<dbReference type="PANTHER" id="PTHR11452">
    <property type="entry name" value="ALPHA-GALACTOSIDASE/ALPHA-N-ACETYLGALACTOSAMINIDASE"/>
    <property type="match status" value="1"/>
</dbReference>
<sequence>MVNPKVDIVLLVALLVCTALVVHALDNGLAHRPPMGWMSWERYRCITDCSKYPDECISEALFKRMADLMVSEGYRDAGYEYVNIDDCWMADERDEDGVLQPNKERFPNGIKHLADYVSKIVSNGTSSSLAQQPLSVKACLCTH</sequence>
<comment type="subunit">
    <text evidence="5">Homodimer.</text>
</comment>
<dbReference type="PROSITE" id="PS00512">
    <property type="entry name" value="ALPHA_GALACTOSIDASE"/>
    <property type="match status" value="1"/>
</dbReference>
<keyword evidence="2 6" id="KW-0732">Signal</keyword>
<dbReference type="InterPro" id="IPR017853">
    <property type="entry name" value="GH"/>
</dbReference>
<evidence type="ECO:0000256" key="1">
    <source>
        <dbReference type="ARBA" id="ARBA00009743"/>
    </source>
</evidence>
<dbReference type="InterPro" id="IPR000111">
    <property type="entry name" value="Glyco_hydro_27/36_CS"/>
</dbReference>
<reference evidence="7" key="2">
    <citation type="submission" date="2020-05" db="UniProtKB">
        <authorList>
            <consortium name="EnsemblMetazoa"/>
        </authorList>
    </citation>
    <scope>IDENTIFICATION</scope>
    <source>
        <strain evidence="7">CM1001059</strain>
    </source>
</reference>
<dbReference type="VEuPathDB" id="VectorBase:AMEC016435"/>
<evidence type="ECO:0000256" key="2">
    <source>
        <dbReference type="ARBA" id="ARBA00022729"/>
    </source>
</evidence>
<dbReference type="GO" id="GO:0004557">
    <property type="term" value="F:alpha-galactosidase activity"/>
    <property type="evidence" value="ECO:0007669"/>
    <property type="project" value="TreeGrafter"/>
</dbReference>
<evidence type="ECO:0000256" key="5">
    <source>
        <dbReference type="RuleBase" id="RU361168"/>
    </source>
</evidence>
<dbReference type="GO" id="GO:0005737">
    <property type="term" value="C:cytoplasm"/>
    <property type="evidence" value="ECO:0007669"/>
    <property type="project" value="TreeGrafter"/>
</dbReference>
<feature type="signal peptide" evidence="6">
    <location>
        <begin position="1"/>
        <end position="24"/>
    </location>
</feature>
<evidence type="ECO:0000313" key="7">
    <source>
        <dbReference type="EnsemblMetazoa" id="AMEC016435-PA"/>
    </source>
</evidence>
<dbReference type="InterPro" id="IPR013785">
    <property type="entry name" value="Aldolase_TIM"/>
</dbReference>
<protein>
    <recommendedName>
        <fullName evidence="5">Alpha-galactosidase</fullName>
        <ecNumber evidence="5">3.2.1.-</ecNumber>
    </recommendedName>
</protein>
<keyword evidence="8" id="KW-1185">Reference proteome</keyword>
<name>A0A182U9L1_9DIPT</name>
<dbReference type="GO" id="GO:0009311">
    <property type="term" value="P:oligosaccharide metabolic process"/>
    <property type="evidence" value="ECO:0007669"/>
    <property type="project" value="TreeGrafter"/>
</dbReference>
<dbReference type="Proteomes" id="UP000075902">
    <property type="component" value="Unassembled WGS sequence"/>
</dbReference>
<dbReference type="PANTHER" id="PTHR11452:SF66">
    <property type="entry name" value="ALPHA-GALACTOSIDASE"/>
    <property type="match status" value="1"/>
</dbReference>
<accession>A0A182U9L1</accession>
<dbReference type="EC" id="3.2.1.-" evidence="5"/>
<keyword evidence="4 5" id="KW-0326">Glycosidase</keyword>
<feature type="chain" id="PRO_5008137958" description="Alpha-galactosidase" evidence="6">
    <location>
        <begin position="25"/>
        <end position="143"/>
    </location>
</feature>
<organism evidence="7 8">
    <name type="scientific">Anopheles melas</name>
    <dbReference type="NCBI Taxonomy" id="34690"/>
    <lineage>
        <taxon>Eukaryota</taxon>
        <taxon>Metazoa</taxon>
        <taxon>Ecdysozoa</taxon>
        <taxon>Arthropoda</taxon>
        <taxon>Hexapoda</taxon>
        <taxon>Insecta</taxon>
        <taxon>Pterygota</taxon>
        <taxon>Neoptera</taxon>
        <taxon>Endopterygota</taxon>
        <taxon>Diptera</taxon>
        <taxon>Nematocera</taxon>
        <taxon>Culicoidea</taxon>
        <taxon>Culicidae</taxon>
        <taxon>Anophelinae</taxon>
        <taxon>Anopheles</taxon>
    </lineage>
</organism>
<keyword evidence="5" id="KW-1015">Disulfide bond</keyword>
<keyword evidence="3 5" id="KW-0378">Hydrolase</keyword>
<dbReference type="InterPro" id="IPR002241">
    <property type="entry name" value="Glyco_hydro_27"/>
</dbReference>
<reference evidence="8" key="1">
    <citation type="submission" date="2014-01" db="EMBL/GenBank/DDBJ databases">
        <title>The Genome Sequence of Anopheles melas CM1001059_A (V2).</title>
        <authorList>
            <consortium name="The Broad Institute Genomics Platform"/>
            <person name="Neafsey D.E."/>
            <person name="Besansky N."/>
            <person name="Howell P."/>
            <person name="Walton C."/>
            <person name="Young S.K."/>
            <person name="Zeng Q."/>
            <person name="Gargeya S."/>
            <person name="Fitzgerald M."/>
            <person name="Haas B."/>
            <person name="Abouelleil A."/>
            <person name="Allen A.W."/>
            <person name="Alvarado L."/>
            <person name="Arachchi H.M."/>
            <person name="Berlin A.M."/>
            <person name="Chapman S.B."/>
            <person name="Gainer-Dewar J."/>
            <person name="Goldberg J."/>
            <person name="Griggs A."/>
            <person name="Gujja S."/>
            <person name="Hansen M."/>
            <person name="Howarth C."/>
            <person name="Imamovic A."/>
            <person name="Ireland A."/>
            <person name="Larimer J."/>
            <person name="McCowan C."/>
            <person name="Murphy C."/>
            <person name="Pearson M."/>
            <person name="Poon T.W."/>
            <person name="Priest M."/>
            <person name="Roberts A."/>
            <person name="Saif S."/>
            <person name="Shea T."/>
            <person name="Sisk P."/>
            <person name="Sykes S."/>
            <person name="Wortman J."/>
            <person name="Nusbaum C."/>
            <person name="Birren B."/>
        </authorList>
    </citation>
    <scope>NUCLEOTIDE SEQUENCE [LARGE SCALE GENOMIC DNA]</scope>
    <source>
        <strain evidence="8">CM1001059</strain>
    </source>
</reference>
<evidence type="ECO:0000256" key="6">
    <source>
        <dbReference type="SAM" id="SignalP"/>
    </source>
</evidence>
<dbReference type="EnsemblMetazoa" id="AMEC016435-RA">
    <property type="protein sequence ID" value="AMEC016435-PA"/>
    <property type="gene ID" value="AMEC016435"/>
</dbReference>
<dbReference type="Gene3D" id="3.20.20.70">
    <property type="entry name" value="Aldolase class I"/>
    <property type="match status" value="1"/>
</dbReference>
<evidence type="ECO:0000256" key="4">
    <source>
        <dbReference type="ARBA" id="ARBA00023295"/>
    </source>
</evidence>
<comment type="similarity">
    <text evidence="1 5">Belongs to the glycosyl hydrolase 27 family.</text>
</comment>
<dbReference type="GO" id="GO:0016139">
    <property type="term" value="P:glycoside catabolic process"/>
    <property type="evidence" value="ECO:0007669"/>
    <property type="project" value="TreeGrafter"/>
</dbReference>
<dbReference type="AlphaFoldDB" id="A0A182U9L1"/>
<dbReference type="SUPFAM" id="SSF51445">
    <property type="entry name" value="(Trans)glycosidases"/>
    <property type="match status" value="1"/>
</dbReference>
<proteinExistence type="inferred from homology"/>